<sequence length="49" mass="5887">MLITTGELFSNLFAVKFHQIVCFWVKFHPCQLTGWLLFLMIQDCFKYLD</sequence>
<proteinExistence type="predicted"/>
<evidence type="ECO:0000313" key="1">
    <source>
        <dbReference type="EMBL" id="GKV41671.1"/>
    </source>
</evidence>
<dbReference type="AlphaFoldDB" id="A0AAV5LW95"/>
<reference evidence="1 2" key="1">
    <citation type="journal article" date="2021" name="Commun. Biol.">
        <title>The genome of Shorea leprosula (Dipterocarpaceae) highlights the ecological relevance of drought in aseasonal tropical rainforests.</title>
        <authorList>
            <person name="Ng K.K.S."/>
            <person name="Kobayashi M.J."/>
            <person name="Fawcett J.A."/>
            <person name="Hatakeyama M."/>
            <person name="Paape T."/>
            <person name="Ng C.H."/>
            <person name="Ang C.C."/>
            <person name="Tnah L.H."/>
            <person name="Lee C.T."/>
            <person name="Nishiyama T."/>
            <person name="Sese J."/>
            <person name="O'Brien M.J."/>
            <person name="Copetti D."/>
            <person name="Mohd Noor M.I."/>
            <person name="Ong R.C."/>
            <person name="Putra M."/>
            <person name="Sireger I.Z."/>
            <person name="Indrioko S."/>
            <person name="Kosugi Y."/>
            <person name="Izuno A."/>
            <person name="Isagi Y."/>
            <person name="Lee S.L."/>
            <person name="Shimizu K.K."/>
        </authorList>
    </citation>
    <scope>NUCLEOTIDE SEQUENCE [LARGE SCALE GENOMIC DNA]</scope>
    <source>
        <strain evidence="1">214</strain>
    </source>
</reference>
<comment type="caution">
    <text evidence="1">The sequence shown here is derived from an EMBL/GenBank/DDBJ whole genome shotgun (WGS) entry which is preliminary data.</text>
</comment>
<name>A0AAV5LW95_9ROSI</name>
<protein>
    <submittedName>
        <fullName evidence="1">Uncharacterized protein</fullName>
    </submittedName>
</protein>
<keyword evidence="2" id="KW-1185">Reference proteome</keyword>
<organism evidence="1 2">
    <name type="scientific">Rubroshorea leprosula</name>
    <dbReference type="NCBI Taxonomy" id="152421"/>
    <lineage>
        <taxon>Eukaryota</taxon>
        <taxon>Viridiplantae</taxon>
        <taxon>Streptophyta</taxon>
        <taxon>Embryophyta</taxon>
        <taxon>Tracheophyta</taxon>
        <taxon>Spermatophyta</taxon>
        <taxon>Magnoliopsida</taxon>
        <taxon>eudicotyledons</taxon>
        <taxon>Gunneridae</taxon>
        <taxon>Pentapetalae</taxon>
        <taxon>rosids</taxon>
        <taxon>malvids</taxon>
        <taxon>Malvales</taxon>
        <taxon>Dipterocarpaceae</taxon>
        <taxon>Rubroshorea</taxon>
    </lineage>
</organism>
<gene>
    <name evidence="1" type="ORF">SLEP1_g49171</name>
</gene>
<evidence type="ECO:0000313" key="2">
    <source>
        <dbReference type="Proteomes" id="UP001054252"/>
    </source>
</evidence>
<dbReference type="EMBL" id="BPVZ01000151">
    <property type="protein sequence ID" value="GKV41671.1"/>
    <property type="molecule type" value="Genomic_DNA"/>
</dbReference>
<dbReference type="Proteomes" id="UP001054252">
    <property type="component" value="Unassembled WGS sequence"/>
</dbReference>
<accession>A0AAV5LW95</accession>